<evidence type="ECO:0000313" key="3">
    <source>
        <dbReference type="Proteomes" id="UP000565711"/>
    </source>
</evidence>
<evidence type="ECO:0000313" key="2">
    <source>
        <dbReference type="EMBL" id="NKY54515.1"/>
    </source>
</evidence>
<name>A0A846Y7Z2_9NOCA</name>
<accession>A0A846Y7Z2</accession>
<keyword evidence="3" id="KW-1185">Reference proteome</keyword>
<sequence length="289" mass="32455">MAPVSPTVARWELFERLRRRQTDLGLSGPKIAKQLGYAPNYWYKIERDRMVLPEEKHLALLDMIEVDDEERERLIELRAQAKARGWWDEYAGLFTAQQSRLWGLEYGAEEICSFESLLIPGLLQTEDYARSLIAGDQVIVRRPEVRRRVQTRMKRQERLGGDDPVRLNVVISEAALHQQIGGEDVLRAQLEHLVELITTHDGIEVLVLPYSSLTGAARGGGAFHILDFPGDQVSPLGWHESAVVAEVIEDPMTIETLAATFGSVAQASLSPEESLARIRDIARHVGSSV</sequence>
<reference evidence="2 3" key="1">
    <citation type="submission" date="2020-04" db="EMBL/GenBank/DDBJ databases">
        <title>MicrobeNet Type strains.</title>
        <authorList>
            <person name="Nicholson A.C."/>
        </authorList>
    </citation>
    <scope>NUCLEOTIDE SEQUENCE [LARGE SCALE GENOMIC DNA]</scope>
    <source>
        <strain evidence="2 3">JCM 12354</strain>
    </source>
</reference>
<dbReference type="RefSeq" id="WP_067882188.1">
    <property type="nucleotide sequence ID" value="NZ_JAAXOP010000032.1"/>
</dbReference>
<gene>
    <name evidence="2" type="ORF">HGA08_30500</name>
</gene>
<dbReference type="AlphaFoldDB" id="A0A846Y7Z2"/>
<dbReference type="Pfam" id="PF13560">
    <property type="entry name" value="HTH_31"/>
    <property type="match status" value="1"/>
</dbReference>
<dbReference type="InterPro" id="IPR001387">
    <property type="entry name" value="Cro/C1-type_HTH"/>
</dbReference>
<dbReference type="Proteomes" id="UP000565711">
    <property type="component" value="Unassembled WGS sequence"/>
</dbReference>
<protein>
    <submittedName>
        <fullName evidence="2">Helix-turn-helix domain-containing protein</fullName>
    </submittedName>
</protein>
<feature type="domain" description="DUF5753" evidence="1">
    <location>
        <begin position="99"/>
        <end position="279"/>
    </location>
</feature>
<dbReference type="EMBL" id="JAAXOP010000032">
    <property type="protein sequence ID" value="NKY54515.1"/>
    <property type="molecule type" value="Genomic_DNA"/>
</dbReference>
<dbReference type="Pfam" id="PF19054">
    <property type="entry name" value="DUF5753"/>
    <property type="match status" value="1"/>
</dbReference>
<dbReference type="InterPro" id="IPR043917">
    <property type="entry name" value="DUF5753"/>
</dbReference>
<proteinExistence type="predicted"/>
<dbReference type="GO" id="GO:0003677">
    <property type="term" value="F:DNA binding"/>
    <property type="evidence" value="ECO:0007669"/>
    <property type="project" value="InterPro"/>
</dbReference>
<dbReference type="CDD" id="cd00093">
    <property type="entry name" value="HTH_XRE"/>
    <property type="match status" value="1"/>
</dbReference>
<dbReference type="SUPFAM" id="SSF47413">
    <property type="entry name" value="lambda repressor-like DNA-binding domains"/>
    <property type="match status" value="1"/>
</dbReference>
<evidence type="ECO:0000259" key="1">
    <source>
        <dbReference type="Pfam" id="PF19054"/>
    </source>
</evidence>
<organism evidence="2 3">
    <name type="scientific">Nocardia vermiculata</name>
    <dbReference type="NCBI Taxonomy" id="257274"/>
    <lineage>
        <taxon>Bacteria</taxon>
        <taxon>Bacillati</taxon>
        <taxon>Actinomycetota</taxon>
        <taxon>Actinomycetes</taxon>
        <taxon>Mycobacteriales</taxon>
        <taxon>Nocardiaceae</taxon>
        <taxon>Nocardia</taxon>
    </lineage>
</organism>
<dbReference type="InterPro" id="IPR010982">
    <property type="entry name" value="Lambda_DNA-bd_dom_sf"/>
</dbReference>
<comment type="caution">
    <text evidence="2">The sequence shown here is derived from an EMBL/GenBank/DDBJ whole genome shotgun (WGS) entry which is preliminary data.</text>
</comment>